<dbReference type="InterPro" id="IPR005225">
    <property type="entry name" value="Small_GTP-bd"/>
</dbReference>
<dbReference type="PANTHER" id="PTHR43033">
    <property type="entry name" value="TRNA(ILE)-LYSIDINE SYNTHASE-RELATED"/>
    <property type="match status" value="1"/>
</dbReference>
<keyword evidence="7" id="KW-0547">Nucleotide-binding</keyword>
<dbReference type="InterPro" id="IPR014729">
    <property type="entry name" value="Rossmann-like_a/b/a_fold"/>
</dbReference>
<evidence type="ECO:0000256" key="14">
    <source>
        <dbReference type="ARBA" id="ARBA00046278"/>
    </source>
</evidence>
<evidence type="ECO:0000256" key="3">
    <source>
        <dbReference type="ARBA" id="ARBA00022448"/>
    </source>
</evidence>
<evidence type="ECO:0000256" key="13">
    <source>
        <dbReference type="ARBA" id="ARBA00023289"/>
    </source>
</evidence>
<evidence type="ECO:0000256" key="5">
    <source>
        <dbReference type="ARBA" id="ARBA00022598"/>
    </source>
</evidence>
<dbReference type="CDD" id="cd01992">
    <property type="entry name" value="TilS_N"/>
    <property type="match status" value="1"/>
</dbReference>
<dbReference type="EMBL" id="OU503054">
    <property type="protein sequence ID" value="CAI9782514.1"/>
    <property type="molecule type" value="Genomic_DNA"/>
</dbReference>
<dbReference type="SMART" id="SM00175">
    <property type="entry name" value="RAB"/>
    <property type="match status" value="1"/>
</dbReference>
<dbReference type="InterPro" id="IPR011063">
    <property type="entry name" value="TilS/TtcA_N"/>
</dbReference>
<dbReference type="CDD" id="cd01862">
    <property type="entry name" value="Rab7"/>
    <property type="match status" value="1"/>
</dbReference>
<dbReference type="GO" id="GO:0012505">
    <property type="term" value="C:endomembrane system"/>
    <property type="evidence" value="ECO:0007669"/>
    <property type="project" value="UniProtKB-SubCell"/>
</dbReference>
<evidence type="ECO:0000256" key="4">
    <source>
        <dbReference type="ARBA" id="ARBA00022481"/>
    </source>
</evidence>
<dbReference type="HAMAP" id="MF_01161">
    <property type="entry name" value="tRNA_Ile_lys_synt"/>
    <property type="match status" value="1"/>
</dbReference>
<dbReference type="InterPro" id="IPR001806">
    <property type="entry name" value="Small_GTPase"/>
</dbReference>
<dbReference type="GO" id="GO:0008033">
    <property type="term" value="P:tRNA processing"/>
    <property type="evidence" value="ECO:0007669"/>
    <property type="project" value="UniProtKB-KW"/>
</dbReference>
<dbReference type="AlphaFoldDB" id="A0AAD2E9N6"/>
<dbReference type="PROSITE" id="PS51420">
    <property type="entry name" value="RHO"/>
    <property type="match status" value="1"/>
</dbReference>
<evidence type="ECO:0000256" key="1">
    <source>
        <dbReference type="ARBA" id="ARBA00006270"/>
    </source>
</evidence>
<dbReference type="FunFam" id="3.40.50.300:FF:000295">
    <property type="entry name" value="Ras-related protein Rab7"/>
    <property type="match status" value="1"/>
</dbReference>
<evidence type="ECO:0000256" key="12">
    <source>
        <dbReference type="ARBA" id="ARBA00023288"/>
    </source>
</evidence>
<dbReference type="GO" id="GO:0003924">
    <property type="term" value="F:GTPase activity"/>
    <property type="evidence" value="ECO:0007669"/>
    <property type="project" value="InterPro"/>
</dbReference>
<keyword evidence="13" id="KW-0636">Prenylation</keyword>
<dbReference type="SUPFAM" id="SSF52540">
    <property type="entry name" value="P-loop containing nucleoside triphosphate hydrolases"/>
    <property type="match status" value="1"/>
</dbReference>
<evidence type="ECO:0000256" key="8">
    <source>
        <dbReference type="ARBA" id="ARBA00022840"/>
    </source>
</evidence>
<dbReference type="InterPro" id="IPR012094">
    <property type="entry name" value="tRNA_Ile_lys_synt"/>
</dbReference>
<comment type="catalytic activity">
    <reaction evidence="15">
        <text>cytidine(34) in tRNA(Ile2) + L-lysine + ATP = lysidine(34) in tRNA(Ile2) + AMP + diphosphate + H(+)</text>
        <dbReference type="Rhea" id="RHEA:43744"/>
        <dbReference type="Rhea" id="RHEA-COMP:10625"/>
        <dbReference type="Rhea" id="RHEA-COMP:10670"/>
        <dbReference type="ChEBI" id="CHEBI:15378"/>
        <dbReference type="ChEBI" id="CHEBI:30616"/>
        <dbReference type="ChEBI" id="CHEBI:32551"/>
        <dbReference type="ChEBI" id="CHEBI:33019"/>
        <dbReference type="ChEBI" id="CHEBI:82748"/>
        <dbReference type="ChEBI" id="CHEBI:83665"/>
        <dbReference type="ChEBI" id="CHEBI:456215"/>
        <dbReference type="EC" id="6.3.4.19"/>
    </reaction>
</comment>
<dbReference type="SUPFAM" id="SSF52402">
    <property type="entry name" value="Adenine nucleotide alpha hydrolases-like"/>
    <property type="match status" value="1"/>
</dbReference>
<dbReference type="SMART" id="SM00176">
    <property type="entry name" value="RAN"/>
    <property type="match status" value="1"/>
</dbReference>
<keyword evidence="12" id="KW-0449">Lipoprotein</keyword>
<dbReference type="InterPro" id="IPR012795">
    <property type="entry name" value="tRNA_Ile_lys_synt_N"/>
</dbReference>
<accession>A0AAD2E9N6</accession>
<name>A0AAD2E9N6_9LAMI</name>
<evidence type="ECO:0000256" key="15">
    <source>
        <dbReference type="ARBA" id="ARBA00048539"/>
    </source>
</evidence>
<dbReference type="PRINTS" id="PR00449">
    <property type="entry name" value="RASTRNSFRMNG"/>
</dbReference>
<feature type="domain" description="tRNA(Ile)-lysidine/2-thiocytidine synthase N-terminal" evidence="16">
    <location>
        <begin position="296"/>
        <end position="503"/>
    </location>
</feature>
<dbReference type="Gene3D" id="3.40.50.620">
    <property type="entry name" value="HUPs"/>
    <property type="match status" value="1"/>
</dbReference>
<dbReference type="Pfam" id="PF01171">
    <property type="entry name" value="ATP_bind_3"/>
    <property type="match status" value="1"/>
</dbReference>
<dbReference type="PROSITE" id="PS51421">
    <property type="entry name" value="RAS"/>
    <property type="match status" value="1"/>
</dbReference>
<evidence type="ECO:0000256" key="2">
    <source>
        <dbReference type="ARBA" id="ARBA00013267"/>
    </source>
</evidence>
<evidence type="ECO:0000256" key="11">
    <source>
        <dbReference type="ARBA" id="ARBA00023136"/>
    </source>
</evidence>
<dbReference type="SMART" id="SM00174">
    <property type="entry name" value="RHO"/>
    <property type="match status" value="1"/>
</dbReference>
<dbReference type="PROSITE" id="PS51419">
    <property type="entry name" value="RAB"/>
    <property type="match status" value="1"/>
</dbReference>
<protein>
    <recommendedName>
        <fullName evidence="2">tRNA(Ile)-lysidine synthetase</fullName>
        <ecNumber evidence="2">6.3.4.19</ecNumber>
    </recommendedName>
</protein>
<dbReference type="InterPro" id="IPR027417">
    <property type="entry name" value="P-loop_NTPase"/>
</dbReference>
<keyword evidence="5" id="KW-0436">Ligase</keyword>
<dbReference type="SMART" id="SM00173">
    <property type="entry name" value="RAS"/>
    <property type="match status" value="1"/>
</dbReference>
<keyword evidence="9" id="KW-0653">Protein transport</keyword>
<dbReference type="GO" id="GO:0015031">
    <property type="term" value="P:protein transport"/>
    <property type="evidence" value="ECO:0007669"/>
    <property type="project" value="UniProtKB-KW"/>
</dbReference>
<comment type="subcellular location">
    <subcellularLocation>
        <location evidence="14">Endomembrane system</location>
        <topology evidence="14">Lipid-anchor</topology>
        <orientation evidence="14">Cytoplasmic side</orientation>
    </subcellularLocation>
</comment>
<dbReference type="Gene3D" id="3.40.50.300">
    <property type="entry name" value="P-loop containing nucleotide triphosphate hydrolases"/>
    <property type="match status" value="1"/>
</dbReference>
<organism evidence="17 18">
    <name type="scientific">Fraxinus pennsylvanica</name>
    <dbReference type="NCBI Taxonomy" id="56036"/>
    <lineage>
        <taxon>Eukaryota</taxon>
        <taxon>Viridiplantae</taxon>
        <taxon>Streptophyta</taxon>
        <taxon>Embryophyta</taxon>
        <taxon>Tracheophyta</taxon>
        <taxon>Spermatophyta</taxon>
        <taxon>Magnoliopsida</taxon>
        <taxon>eudicotyledons</taxon>
        <taxon>Gunneridae</taxon>
        <taxon>Pentapetalae</taxon>
        <taxon>asterids</taxon>
        <taxon>lamiids</taxon>
        <taxon>Lamiales</taxon>
        <taxon>Oleaceae</taxon>
        <taxon>Oleeae</taxon>
        <taxon>Fraxinus</taxon>
    </lineage>
</organism>
<keyword evidence="11" id="KW-0472">Membrane</keyword>
<evidence type="ECO:0000256" key="10">
    <source>
        <dbReference type="ARBA" id="ARBA00023134"/>
    </source>
</evidence>
<evidence type="ECO:0000256" key="7">
    <source>
        <dbReference type="ARBA" id="ARBA00022741"/>
    </source>
</evidence>
<dbReference type="Proteomes" id="UP000834106">
    <property type="component" value="Chromosome 19"/>
</dbReference>
<evidence type="ECO:0000259" key="16">
    <source>
        <dbReference type="Pfam" id="PF01171"/>
    </source>
</evidence>
<keyword evidence="18" id="KW-1185">Reference proteome</keyword>
<dbReference type="GO" id="GO:0032267">
    <property type="term" value="F:tRNA(Ile)-lysidine synthase activity"/>
    <property type="evidence" value="ECO:0007669"/>
    <property type="project" value="UniProtKB-EC"/>
</dbReference>
<evidence type="ECO:0000313" key="18">
    <source>
        <dbReference type="Proteomes" id="UP000834106"/>
    </source>
</evidence>
<keyword evidence="4" id="KW-0488">Methylation</keyword>
<dbReference type="PANTHER" id="PTHR43033:SF5">
    <property type="entry name" value="TRNA(ILE)-LYSIDINE SYNTHETASE"/>
    <property type="match status" value="1"/>
</dbReference>
<keyword evidence="3" id="KW-0813">Transport</keyword>
<dbReference type="NCBIfam" id="TIGR02432">
    <property type="entry name" value="lysidine_TilS_N"/>
    <property type="match status" value="1"/>
</dbReference>
<dbReference type="GO" id="GO:0005525">
    <property type="term" value="F:GTP binding"/>
    <property type="evidence" value="ECO:0007669"/>
    <property type="project" value="UniProtKB-KW"/>
</dbReference>
<gene>
    <name evidence="17" type="ORF">FPE_LOCUS29944</name>
</gene>
<reference evidence="17" key="1">
    <citation type="submission" date="2023-05" db="EMBL/GenBank/DDBJ databases">
        <authorList>
            <person name="Huff M."/>
        </authorList>
    </citation>
    <scope>NUCLEOTIDE SEQUENCE</scope>
</reference>
<evidence type="ECO:0000256" key="9">
    <source>
        <dbReference type="ARBA" id="ARBA00022927"/>
    </source>
</evidence>
<dbReference type="NCBIfam" id="TIGR00231">
    <property type="entry name" value="small_GTP"/>
    <property type="match status" value="1"/>
</dbReference>
<proteinExistence type="inferred from homology"/>
<dbReference type="EC" id="6.3.4.19" evidence="2"/>
<keyword evidence="6" id="KW-0819">tRNA processing</keyword>
<keyword evidence="10" id="KW-0342">GTP-binding</keyword>
<keyword evidence="8" id="KW-0067">ATP-binding</keyword>
<dbReference type="Pfam" id="PF00071">
    <property type="entry name" value="Ras"/>
    <property type="match status" value="1"/>
</dbReference>
<comment type="similarity">
    <text evidence="1">Belongs to the small GTPase superfamily. Rab family.</text>
</comment>
<dbReference type="GO" id="GO:0005524">
    <property type="term" value="F:ATP binding"/>
    <property type="evidence" value="ECO:0007669"/>
    <property type="project" value="UniProtKB-KW"/>
</dbReference>
<sequence length="909" mass="101155">MASRRRMLLKVIILGDSGVGKTSLMNQYVNRKFSNQYKATIGADFLTKEVQFEDRIFTLQIWDTAGQERFQSLGVAFYRGADCCVLVYDVNVMKSFDNLNNWREEFLIQASPPDPENFPFVVLGNKIDVDGGNSRAISEKKAKAWCASKGIPYFETSAKEGFNVEAAFECIAKNALKNEPEEELYLPDTIDVGSGQQPRSSGCECCWALQSGYLPPIIAVASPMARGLLMPLHGHTKTIPFYLSHHFQFSLTKATRVLCSSCSGQQQQHDPIDMSKYTETFAKRMKMAGLKPHHRIAIGVSGGPDSMALCVLAAHWKSENHNPASTTGRSKSIDGLLAIVVDHGLRKESTEEANLVSRRIVDMGIKCEVARCKWLDGRPKPGHLQEAARDKRYEIFQCICFEHQIGVLLIAHHADDQAELFVLRLSRNSGVLGLAGMAFTSQIFAKFPDSSGEASKTHGILLVRPLLEFSKEDMYNICRGGNQEWVEDPTNRSLLYVRNRIRMSLNSLSTSIFKTELQAVISECRRTRVLVDKLCFKLINEAVTIIPHGYAVIDLENLNPTEVKDMCLVKFIALVLQFISQKHRPVRGSASKLLLDYIRTSPCKTCLTVANCYLCPAPGSRGTKILVCCSVNSSFPLEMELFEARTYGGHGCFVMGELQQILDSGKAYSDKFLPDASKSPFIEITSSESVLIEAKRLGILSDSTHRSIVSLQKEESENFKIKPEIIFECEKKDDVQHAGATSSISMYPGQVGYFMNRFILNWTGLNKISPNISTTNEVVGDKDLVVEGQCCSSCMIDHQAGAEVRYMIDTDWIYLSYLSKLRNRENSQQQIHSRKTTSCSKHAKLSAHRALMSLKSIPVAARRAMPVLVNPQGVLLSIPGIGFTHCPCLMVSVIFKPRIPLGGGHSSYL</sequence>
<evidence type="ECO:0000256" key="6">
    <source>
        <dbReference type="ARBA" id="ARBA00022694"/>
    </source>
</evidence>
<evidence type="ECO:0000313" key="17">
    <source>
        <dbReference type="EMBL" id="CAI9782514.1"/>
    </source>
</evidence>